<dbReference type="AlphaFoldDB" id="A0A5C6UBZ5"/>
<organism evidence="7 8">
    <name type="scientific">Sphingomonas ginsenosidivorax</name>
    <dbReference type="NCBI Taxonomy" id="862135"/>
    <lineage>
        <taxon>Bacteria</taxon>
        <taxon>Pseudomonadati</taxon>
        <taxon>Pseudomonadota</taxon>
        <taxon>Alphaproteobacteria</taxon>
        <taxon>Sphingomonadales</taxon>
        <taxon>Sphingomonadaceae</taxon>
        <taxon>Sphingomonas</taxon>
    </lineage>
</organism>
<dbReference type="InterPro" id="IPR042175">
    <property type="entry name" value="Cell/Rod_MreC_2"/>
</dbReference>
<dbReference type="OrthoDB" id="8478127at2"/>
<feature type="domain" description="Rod shape-determining protein MreC beta-barrel core" evidence="6">
    <location>
        <begin position="137"/>
        <end position="273"/>
    </location>
</feature>
<dbReference type="InterPro" id="IPR042177">
    <property type="entry name" value="Cell/Rod_1"/>
</dbReference>
<evidence type="ECO:0000256" key="4">
    <source>
        <dbReference type="ARBA" id="ARBA00032089"/>
    </source>
</evidence>
<comment type="similarity">
    <text evidence="1">Belongs to the MreC family.</text>
</comment>
<keyword evidence="8" id="KW-1185">Reference proteome</keyword>
<evidence type="ECO:0000256" key="2">
    <source>
        <dbReference type="ARBA" id="ARBA00013855"/>
    </source>
</evidence>
<name>A0A5C6UBZ5_9SPHN</name>
<dbReference type="InterPro" id="IPR007221">
    <property type="entry name" value="MreC"/>
</dbReference>
<dbReference type="GO" id="GO:0008360">
    <property type="term" value="P:regulation of cell shape"/>
    <property type="evidence" value="ECO:0007669"/>
    <property type="project" value="UniProtKB-KW"/>
</dbReference>
<dbReference type="Gene3D" id="2.40.10.340">
    <property type="entry name" value="Rod shape-determining protein MreC, domain 1"/>
    <property type="match status" value="1"/>
</dbReference>
<evidence type="ECO:0000313" key="8">
    <source>
        <dbReference type="Proteomes" id="UP000321250"/>
    </source>
</evidence>
<dbReference type="Proteomes" id="UP000321250">
    <property type="component" value="Unassembled WGS sequence"/>
</dbReference>
<dbReference type="InterPro" id="IPR055342">
    <property type="entry name" value="MreC_beta-barrel_core"/>
</dbReference>
<evidence type="ECO:0000256" key="1">
    <source>
        <dbReference type="ARBA" id="ARBA00009369"/>
    </source>
</evidence>
<reference evidence="7 8" key="1">
    <citation type="journal article" date="2013" name="Antonie Van Leeuwenhoek">
        <title>Sphingomonas ginsenosidivorax sp. nov., with the ability to transform ginsenosides.</title>
        <authorList>
            <person name="Jin X.F."/>
            <person name="Kim J.K."/>
            <person name="Liu Q.M."/>
            <person name="Kang M.S."/>
            <person name="He D."/>
            <person name="Jin F.X."/>
            <person name="Kim S.C."/>
            <person name="Im W.T."/>
        </authorList>
    </citation>
    <scope>NUCLEOTIDE SEQUENCE [LARGE SCALE GENOMIC DNA]</scope>
    <source>
        <strain evidence="7 8">KHI67</strain>
    </source>
</reference>
<dbReference type="Gene3D" id="2.40.10.350">
    <property type="entry name" value="Rod shape-determining protein MreC, domain 2"/>
    <property type="match status" value="1"/>
</dbReference>
<feature type="transmembrane region" description="Helical" evidence="5">
    <location>
        <begin position="20"/>
        <end position="42"/>
    </location>
</feature>
<dbReference type="Pfam" id="PF04085">
    <property type="entry name" value="MreC"/>
    <property type="match status" value="1"/>
</dbReference>
<keyword evidence="5" id="KW-0472">Membrane</keyword>
<comment type="caution">
    <text evidence="7">The sequence shown here is derived from an EMBL/GenBank/DDBJ whole genome shotgun (WGS) entry which is preliminary data.</text>
</comment>
<keyword evidence="3" id="KW-0133">Cell shape</keyword>
<dbReference type="GO" id="GO:0005886">
    <property type="term" value="C:plasma membrane"/>
    <property type="evidence" value="ECO:0007669"/>
    <property type="project" value="TreeGrafter"/>
</dbReference>
<gene>
    <name evidence="7" type="ORF">FSB78_04870</name>
</gene>
<dbReference type="RefSeq" id="WP_147080453.1">
    <property type="nucleotide sequence ID" value="NZ_VOQR01000001.1"/>
</dbReference>
<sequence length="295" mass="31041">MAPARDRRTGFSRRRQYGVFMGYVLAIAGAVVGAVLLVVSTFNPPAFSALRVTVAGMTTPVSSGLAWVGSGVAAVPRAIGTYFFVRQENVALHAEVDRTRALLMRARTIAYDNRRLRTLLAVRDRSVDPIVTARLVSSTASSGRRYALLNAGRWSGVRPGMPVRGPDGLVGRIVETGPNAARVLLLTDGDSIVPVRRTRDGLPAIVAGRGDGMVDVRSVNATNVKFAAGDLFVSSGIGGIYAPGVPVARVLKAGQDSVEARTFADPDTLDFALVEGAFMPMPPRGPIPAGPPPAP</sequence>
<keyword evidence="5" id="KW-1133">Transmembrane helix</keyword>
<evidence type="ECO:0000259" key="6">
    <source>
        <dbReference type="Pfam" id="PF04085"/>
    </source>
</evidence>
<dbReference type="PANTHER" id="PTHR34138:SF1">
    <property type="entry name" value="CELL SHAPE-DETERMINING PROTEIN MREC"/>
    <property type="match status" value="1"/>
</dbReference>
<evidence type="ECO:0000313" key="7">
    <source>
        <dbReference type="EMBL" id="TXC70347.1"/>
    </source>
</evidence>
<dbReference type="EMBL" id="VOQR01000001">
    <property type="protein sequence ID" value="TXC70347.1"/>
    <property type="molecule type" value="Genomic_DNA"/>
</dbReference>
<keyword evidence="5" id="KW-0812">Transmembrane</keyword>
<evidence type="ECO:0000256" key="3">
    <source>
        <dbReference type="ARBA" id="ARBA00022960"/>
    </source>
</evidence>
<evidence type="ECO:0000256" key="5">
    <source>
        <dbReference type="SAM" id="Phobius"/>
    </source>
</evidence>
<dbReference type="PANTHER" id="PTHR34138">
    <property type="entry name" value="CELL SHAPE-DETERMINING PROTEIN MREC"/>
    <property type="match status" value="1"/>
</dbReference>
<accession>A0A5C6UBZ5</accession>
<proteinExistence type="inferred from homology"/>
<protein>
    <recommendedName>
        <fullName evidence="2">Cell shape-determining protein MreC</fullName>
    </recommendedName>
    <alternativeName>
        <fullName evidence="4">Cell shape protein MreC</fullName>
    </alternativeName>
</protein>